<dbReference type="PANTHER" id="PTHR22762">
    <property type="entry name" value="ALPHA-GLUCOSIDASE"/>
    <property type="match status" value="1"/>
</dbReference>
<dbReference type="SUPFAM" id="SSF51445">
    <property type="entry name" value="(Trans)glycosidases"/>
    <property type="match status" value="1"/>
</dbReference>
<dbReference type="InterPro" id="IPR017853">
    <property type="entry name" value="GH"/>
</dbReference>
<dbReference type="PANTHER" id="PTHR22762:SF120">
    <property type="entry name" value="HETEROGLYCAN GLUCOSIDASE 1"/>
    <property type="match status" value="1"/>
</dbReference>
<feature type="domain" description="DUF5110" evidence="7">
    <location>
        <begin position="699"/>
        <end position="768"/>
    </location>
</feature>
<feature type="domain" description="Glycosyl hydrolase family 31 C-terminal" evidence="8">
    <location>
        <begin position="597"/>
        <end position="683"/>
    </location>
</feature>
<feature type="domain" description="Glycoside hydrolase family 31 TIM barrel" evidence="5">
    <location>
        <begin position="264"/>
        <end position="589"/>
    </location>
</feature>
<evidence type="ECO:0000259" key="7">
    <source>
        <dbReference type="Pfam" id="PF17137"/>
    </source>
</evidence>
<protein>
    <submittedName>
        <fullName evidence="9">Glycoside hydrolase family 31 protein</fullName>
    </submittedName>
</protein>
<dbReference type="SUPFAM" id="SSF74650">
    <property type="entry name" value="Galactose mutarotase-like"/>
    <property type="match status" value="1"/>
</dbReference>
<dbReference type="Pfam" id="PF17137">
    <property type="entry name" value="DUF5110"/>
    <property type="match status" value="1"/>
</dbReference>
<dbReference type="RefSeq" id="WP_346762071.1">
    <property type="nucleotide sequence ID" value="NZ_JAUJEB010000010.1"/>
</dbReference>
<sequence>MEKAVEPKKTFEGNYIENFSDKKDGEFYPSSIANFYQDGQAFYFEAGDTTLELKVYSEKIIRFRYANFELFEDDFSYGVDDNFQPEKVAIDFKEEPEHFLVATPEVKCLISKKDLRTKILNKDNQVIQEDEKGYHWMEEKSFGGNVVISTKKLQQGENFYGLGDKPGNLNLRGKVQQLWGTDFYGFQKDSDPIYKNIPFYLGLHHNIGYGLFMDNTFRSFFDFGKERQNVYSFWAQGGEMRYYFIYGPDLLDVCRSFTTITGKPELPPMWALGYHQSKWSYYPEKVVRDLGSKFRKKKIPCDVIHLDIDYMDGFRCFTWNKDHFPDPANMIGDLAAKGFKTVVIVDPGIKIDKDYWVYKEGIKHDYFCKGADGSNFRGSVWPGLCHFPDFTNPEVRTWWSGLFEGLVNEGVVGVWNDMNEPAVFEEGTFPFHVRHDYDGHPCSHRKAHNVYGMQMAKATYMGQKKFLDNKRPFNITRSAYAGVQRYACVWTGDNVATWEHLKIANRQCQRLSVSGISFAGSDVGGFIESSDGELYTRWIQMATFHPFFRTHSSGDHGDKEPWTFGEKYEKIVKKYIEFRYQLLPHLYTAFWQYATYGTPIIRSLHMLNQVDSDTYHRKEEFAMGDNILVCPISSPGAEGRWLYLPKETWYNFWTDELLTDAGEVWVDAPLEIIPFFVKAGAVLALNPVMHYVGEFPVAQLNLHVYHGTVENKSTLYEDKGDGYEYKDQDFKLKQFSFSGEKKSLTLKQEVEGNYNTSYNTYLMTFHGVVFEPRALSVDGEPVNFKFDKAAKTCVAEVKHDFTELVLS</sequence>
<organism evidence="9 10">
    <name type="scientific">Agaribacillus aureus</name>
    <dbReference type="NCBI Taxonomy" id="3051825"/>
    <lineage>
        <taxon>Bacteria</taxon>
        <taxon>Pseudomonadati</taxon>
        <taxon>Bacteroidota</taxon>
        <taxon>Cytophagia</taxon>
        <taxon>Cytophagales</taxon>
        <taxon>Splendidivirgaceae</taxon>
        <taxon>Agaribacillus</taxon>
    </lineage>
</organism>
<dbReference type="InterPro" id="IPR048395">
    <property type="entry name" value="Glyco_hydro_31_C"/>
</dbReference>
<dbReference type="EMBL" id="JAUJEB010000010">
    <property type="protein sequence ID" value="MDN5216733.1"/>
    <property type="molecule type" value="Genomic_DNA"/>
</dbReference>
<evidence type="ECO:0000259" key="8">
    <source>
        <dbReference type="Pfam" id="PF21365"/>
    </source>
</evidence>
<reference evidence="9" key="1">
    <citation type="submission" date="2023-06" db="EMBL/GenBank/DDBJ databases">
        <title>Genomic of Agaribacillus aureum.</title>
        <authorList>
            <person name="Wang G."/>
        </authorList>
    </citation>
    <scope>NUCLEOTIDE SEQUENCE</scope>
    <source>
        <strain evidence="9">BMA12</strain>
    </source>
</reference>
<dbReference type="Pfam" id="PF13802">
    <property type="entry name" value="Gal_mutarotas_2"/>
    <property type="match status" value="1"/>
</dbReference>
<dbReference type="CDD" id="cd14752">
    <property type="entry name" value="GH31_N"/>
    <property type="match status" value="1"/>
</dbReference>
<dbReference type="Proteomes" id="UP001172083">
    <property type="component" value="Unassembled WGS sequence"/>
</dbReference>
<dbReference type="InterPro" id="IPR033403">
    <property type="entry name" value="DUF5110"/>
</dbReference>
<evidence type="ECO:0000256" key="3">
    <source>
        <dbReference type="ARBA" id="ARBA00023295"/>
    </source>
</evidence>
<gene>
    <name evidence="9" type="ORF">QQ020_31980</name>
</gene>
<evidence type="ECO:0000259" key="5">
    <source>
        <dbReference type="Pfam" id="PF01055"/>
    </source>
</evidence>
<dbReference type="InterPro" id="IPR025887">
    <property type="entry name" value="Glyco_hydro_31_N_dom"/>
</dbReference>
<evidence type="ECO:0000256" key="4">
    <source>
        <dbReference type="RuleBase" id="RU361185"/>
    </source>
</evidence>
<proteinExistence type="inferred from homology"/>
<dbReference type="Gene3D" id="2.60.40.1180">
    <property type="entry name" value="Golgi alpha-mannosidase II"/>
    <property type="match status" value="2"/>
</dbReference>
<keyword evidence="2 4" id="KW-0378">Hydrolase</keyword>
<dbReference type="SUPFAM" id="SSF51011">
    <property type="entry name" value="Glycosyl hydrolase domain"/>
    <property type="match status" value="1"/>
</dbReference>
<dbReference type="PROSITE" id="PS00129">
    <property type="entry name" value="GLYCOSYL_HYDROL_F31_1"/>
    <property type="match status" value="1"/>
</dbReference>
<comment type="similarity">
    <text evidence="1 4">Belongs to the glycosyl hydrolase 31 family.</text>
</comment>
<name>A0ABT8LG12_9BACT</name>
<evidence type="ECO:0000313" key="9">
    <source>
        <dbReference type="EMBL" id="MDN5216733.1"/>
    </source>
</evidence>
<feature type="domain" description="Glycoside hydrolase family 31 N-terminal" evidence="6">
    <location>
        <begin position="50"/>
        <end position="222"/>
    </location>
</feature>
<evidence type="ECO:0000256" key="1">
    <source>
        <dbReference type="ARBA" id="ARBA00007806"/>
    </source>
</evidence>
<dbReference type="Gene3D" id="2.60.40.1760">
    <property type="entry name" value="glycosyl hydrolase (family 31)"/>
    <property type="match status" value="1"/>
</dbReference>
<comment type="caution">
    <text evidence="9">The sequence shown here is derived from an EMBL/GenBank/DDBJ whole genome shotgun (WGS) entry which is preliminary data.</text>
</comment>
<dbReference type="InterPro" id="IPR011013">
    <property type="entry name" value="Gal_mutarotase_sf_dom"/>
</dbReference>
<dbReference type="InterPro" id="IPR000322">
    <property type="entry name" value="Glyco_hydro_31_TIM"/>
</dbReference>
<dbReference type="Pfam" id="PF21365">
    <property type="entry name" value="Glyco_hydro_31_3rd"/>
    <property type="match status" value="1"/>
</dbReference>
<evidence type="ECO:0000256" key="2">
    <source>
        <dbReference type="ARBA" id="ARBA00022801"/>
    </source>
</evidence>
<accession>A0ABT8LG12</accession>
<keyword evidence="3 4" id="KW-0326">Glycosidase</keyword>
<dbReference type="Pfam" id="PF01055">
    <property type="entry name" value="Glyco_hydro_31_2nd"/>
    <property type="match status" value="1"/>
</dbReference>
<dbReference type="GO" id="GO:0016787">
    <property type="term" value="F:hydrolase activity"/>
    <property type="evidence" value="ECO:0007669"/>
    <property type="project" value="UniProtKB-KW"/>
</dbReference>
<dbReference type="CDD" id="cd06604">
    <property type="entry name" value="GH31_glucosidase_II_MalA"/>
    <property type="match status" value="1"/>
</dbReference>
<dbReference type="Gene3D" id="3.20.20.80">
    <property type="entry name" value="Glycosidases"/>
    <property type="match status" value="1"/>
</dbReference>
<evidence type="ECO:0000259" key="6">
    <source>
        <dbReference type="Pfam" id="PF13802"/>
    </source>
</evidence>
<keyword evidence="10" id="KW-1185">Reference proteome</keyword>
<dbReference type="InterPro" id="IPR030458">
    <property type="entry name" value="Glyco_hydro_31_AS"/>
</dbReference>
<dbReference type="InterPro" id="IPR013780">
    <property type="entry name" value="Glyco_hydro_b"/>
</dbReference>
<evidence type="ECO:0000313" key="10">
    <source>
        <dbReference type="Proteomes" id="UP001172083"/>
    </source>
</evidence>